<dbReference type="RefSeq" id="WP_222978381.1">
    <property type="nucleotide sequence ID" value="NZ_JAINVZ010000009.1"/>
</dbReference>
<reference evidence="8 9" key="1">
    <citation type="submission" date="2021-08" db="EMBL/GenBank/DDBJ databases">
        <title>Streptomyces sp. PTM05 isolated from lichen.</title>
        <authorList>
            <person name="Somphong A."/>
            <person name="Phongsopitanun W."/>
            <person name="Tanasupawat S."/>
        </authorList>
    </citation>
    <scope>NUCLEOTIDE SEQUENCE [LARGE SCALE GENOMIC DNA]</scope>
    <source>
        <strain evidence="8 9">Ptm05</strain>
    </source>
</reference>
<dbReference type="InterPro" id="IPR052185">
    <property type="entry name" value="IPC_Synthase-Related"/>
</dbReference>
<protein>
    <submittedName>
        <fullName evidence="8">Phosphatase PAP2 family protein</fullName>
    </submittedName>
</protein>
<name>A0ABS7QSY4_9ACTN</name>
<evidence type="ECO:0000256" key="4">
    <source>
        <dbReference type="ARBA" id="ARBA00023136"/>
    </source>
</evidence>
<dbReference type="CDD" id="cd03386">
    <property type="entry name" value="PAP2_Aur1_like"/>
    <property type="match status" value="1"/>
</dbReference>
<feature type="transmembrane region" description="Helical" evidence="6">
    <location>
        <begin position="151"/>
        <end position="170"/>
    </location>
</feature>
<dbReference type="Pfam" id="PF14378">
    <property type="entry name" value="PAP2_3"/>
    <property type="match status" value="1"/>
</dbReference>
<accession>A0ABS7QSY4</accession>
<evidence type="ECO:0000256" key="3">
    <source>
        <dbReference type="ARBA" id="ARBA00022989"/>
    </source>
</evidence>
<keyword evidence="9" id="KW-1185">Reference proteome</keyword>
<comment type="caution">
    <text evidence="8">The sequence shown here is derived from an EMBL/GenBank/DDBJ whole genome shotgun (WGS) entry which is preliminary data.</text>
</comment>
<evidence type="ECO:0000256" key="5">
    <source>
        <dbReference type="SAM" id="MobiDB-lite"/>
    </source>
</evidence>
<evidence type="ECO:0000313" key="8">
    <source>
        <dbReference type="EMBL" id="MBY8886300.1"/>
    </source>
</evidence>
<feature type="transmembrane region" description="Helical" evidence="6">
    <location>
        <begin position="254"/>
        <end position="276"/>
    </location>
</feature>
<gene>
    <name evidence="8" type="ORF">K7472_15710</name>
</gene>
<evidence type="ECO:0000313" key="9">
    <source>
        <dbReference type="Proteomes" id="UP001198565"/>
    </source>
</evidence>
<dbReference type="Proteomes" id="UP001198565">
    <property type="component" value="Unassembled WGS sequence"/>
</dbReference>
<dbReference type="PANTHER" id="PTHR31310:SF7">
    <property type="entry name" value="PA-PHOSPHATASE RELATED-FAMILY PROTEIN DDB_G0268928"/>
    <property type="match status" value="1"/>
</dbReference>
<proteinExistence type="predicted"/>
<organism evidence="8 9">
    <name type="scientific">Streptantibioticus parmotrematis</name>
    <dbReference type="NCBI Taxonomy" id="2873249"/>
    <lineage>
        <taxon>Bacteria</taxon>
        <taxon>Bacillati</taxon>
        <taxon>Actinomycetota</taxon>
        <taxon>Actinomycetes</taxon>
        <taxon>Kitasatosporales</taxon>
        <taxon>Streptomycetaceae</taxon>
        <taxon>Streptantibioticus</taxon>
    </lineage>
</organism>
<dbReference type="InterPro" id="IPR026841">
    <property type="entry name" value="Aur1/Ipt1"/>
</dbReference>
<evidence type="ECO:0000256" key="6">
    <source>
        <dbReference type="SAM" id="Phobius"/>
    </source>
</evidence>
<feature type="transmembrane region" description="Helical" evidence="6">
    <location>
        <begin position="230"/>
        <end position="248"/>
    </location>
</feature>
<comment type="subcellular location">
    <subcellularLocation>
        <location evidence="1">Membrane</location>
        <topology evidence="1">Multi-pass membrane protein</topology>
    </subcellularLocation>
</comment>
<feature type="transmembrane region" description="Helical" evidence="6">
    <location>
        <begin position="205"/>
        <end position="223"/>
    </location>
</feature>
<sequence>MGEPTKILEGRTTVPPRSSGSIDVDGTDQTEREGSRAGQGRVFVSWVRRPRRPRLWFEILLIGVSYWVYSLVRNAVPEQAAAAMRHAHQVWNLETHLGINVEDSINHAMNSVTWLIVGMNYYYATLHFIMTIGVLVWLFRKHPGRYASARLTIFVTTGFALVGFYFFPLAPPRLMTGGDFVDTVAVHHTWGSMASGDLSHVSNQYAAMPSMHIGWSLWCGITIAMLAKPLWAKVLGLLYPVATLVVIISTANHFWLDACGGVVCLAVGFGVSYLVYGRLTYRLPQQVPQGDEPRRERRAKAAA</sequence>
<evidence type="ECO:0000259" key="7">
    <source>
        <dbReference type="Pfam" id="PF14378"/>
    </source>
</evidence>
<evidence type="ECO:0000256" key="2">
    <source>
        <dbReference type="ARBA" id="ARBA00022692"/>
    </source>
</evidence>
<feature type="region of interest" description="Disordered" evidence="5">
    <location>
        <begin position="1"/>
        <end position="36"/>
    </location>
</feature>
<dbReference type="EMBL" id="JAINVZ010000009">
    <property type="protein sequence ID" value="MBY8886300.1"/>
    <property type="molecule type" value="Genomic_DNA"/>
</dbReference>
<keyword evidence="4 6" id="KW-0472">Membrane</keyword>
<feature type="transmembrane region" description="Helical" evidence="6">
    <location>
        <begin position="55"/>
        <end position="72"/>
    </location>
</feature>
<evidence type="ECO:0000256" key="1">
    <source>
        <dbReference type="ARBA" id="ARBA00004141"/>
    </source>
</evidence>
<feature type="transmembrane region" description="Helical" evidence="6">
    <location>
        <begin position="121"/>
        <end position="139"/>
    </location>
</feature>
<feature type="domain" description="Inositolphosphotransferase Aur1/Ipt1" evidence="7">
    <location>
        <begin position="89"/>
        <end position="269"/>
    </location>
</feature>
<dbReference type="PANTHER" id="PTHR31310">
    <property type="match status" value="1"/>
</dbReference>
<keyword evidence="2 6" id="KW-0812">Transmembrane</keyword>
<keyword evidence="3 6" id="KW-1133">Transmembrane helix</keyword>